<dbReference type="EMBL" id="JABXBU010000015">
    <property type="protein sequence ID" value="KAF8787398.1"/>
    <property type="molecule type" value="Genomic_DNA"/>
</dbReference>
<feature type="region of interest" description="Disordered" evidence="1">
    <location>
        <begin position="55"/>
        <end position="77"/>
    </location>
</feature>
<dbReference type="AlphaFoldDB" id="A0A8T0FAU8"/>
<reference evidence="2" key="1">
    <citation type="journal article" date="2020" name="bioRxiv">
        <title>Chromosome-level reference genome of the European wasp spider Argiope bruennichi: a resource for studies on range expansion and evolutionary adaptation.</title>
        <authorList>
            <person name="Sheffer M.M."/>
            <person name="Hoppe A."/>
            <person name="Krehenwinkel H."/>
            <person name="Uhl G."/>
            <person name="Kuss A.W."/>
            <person name="Jensen L."/>
            <person name="Jensen C."/>
            <person name="Gillespie R.G."/>
            <person name="Hoff K.J."/>
            <person name="Prost S."/>
        </authorList>
    </citation>
    <scope>NUCLEOTIDE SEQUENCE</scope>
</reference>
<proteinExistence type="predicted"/>
<protein>
    <submittedName>
        <fullName evidence="2">Uncharacterized protein</fullName>
    </submittedName>
</protein>
<feature type="compositionally biased region" description="Basic and acidic residues" evidence="1">
    <location>
        <begin position="68"/>
        <end position="77"/>
    </location>
</feature>
<evidence type="ECO:0000313" key="3">
    <source>
        <dbReference type="Proteomes" id="UP000807504"/>
    </source>
</evidence>
<evidence type="ECO:0000313" key="2">
    <source>
        <dbReference type="EMBL" id="KAF8787398.1"/>
    </source>
</evidence>
<reference evidence="2" key="2">
    <citation type="submission" date="2020-06" db="EMBL/GenBank/DDBJ databases">
        <authorList>
            <person name="Sheffer M."/>
        </authorList>
    </citation>
    <scope>NUCLEOTIDE SEQUENCE</scope>
</reference>
<feature type="compositionally biased region" description="Polar residues" evidence="1">
    <location>
        <begin position="57"/>
        <end position="66"/>
    </location>
</feature>
<comment type="caution">
    <text evidence="2">The sequence shown here is derived from an EMBL/GenBank/DDBJ whole genome shotgun (WGS) entry which is preliminary data.</text>
</comment>
<gene>
    <name evidence="2" type="ORF">HNY73_008999</name>
</gene>
<dbReference type="Proteomes" id="UP000807504">
    <property type="component" value="Unassembled WGS sequence"/>
</dbReference>
<accession>A0A8T0FAU8</accession>
<keyword evidence="3" id="KW-1185">Reference proteome</keyword>
<evidence type="ECO:0000256" key="1">
    <source>
        <dbReference type="SAM" id="MobiDB-lite"/>
    </source>
</evidence>
<sequence length="77" mass="9261">MGNFGQNRFQVFGDLGNGHFWYGMKKKYHSWEECMNLREVKEKSAYRKRWGDHLSQENDIPTSDSENNLDREKVYLN</sequence>
<organism evidence="2 3">
    <name type="scientific">Argiope bruennichi</name>
    <name type="common">Wasp spider</name>
    <name type="synonym">Aranea bruennichi</name>
    <dbReference type="NCBI Taxonomy" id="94029"/>
    <lineage>
        <taxon>Eukaryota</taxon>
        <taxon>Metazoa</taxon>
        <taxon>Ecdysozoa</taxon>
        <taxon>Arthropoda</taxon>
        <taxon>Chelicerata</taxon>
        <taxon>Arachnida</taxon>
        <taxon>Araneae</taxon>
        <taxon>Araneomorphae</taxon>
        <taxon>Entelegynae</taxon>
        <taxon>Araneoidea</taxon>
        <taxon>Araneidae</taxon>
        <taxon>Argiope</taxon>
    </lineage>
</organism>
<name>A0A8T0FAU8_ARGBR</name>